<gene>
    <name evidence="6" type="ORF">DCMF_14015</name>
</gene>
<dbReference type="Gene3D" id="3.30.450.40">
    <property type="match status" value="1"/>
</dbReference>
<dbReference type="InterPro" id="IPR036388">
    <property type="entry name" value="WH-like_DNA-bd_sf"/>
</dbReference>
<evidence type="ECO:0000259" key="4">
    <source>
        <dbReference type="PROSITE" id="PS51077"/>
    </source>
</evidence>
<accession>A0A3G1KTE7</accession>
<feature type="domain" description="IclR-ED" evidence="5">
    <location>
        <begin position="61"/>
        <end position="242"/>
    </location>
</feature>
<dbReference type="GO" id="GO:0045892">
    <property type="term" value="P:negative regulation of DNA-templated transcription"/>
    <property type="evidence" value="ECO:0007669"/>
    <property type="project" value="TreeGrafter"/>
</dbReference>
<keyword evidence="2" id="KW-0238">DNA-binding</keyword>
<dbReference type="GO" id="GO:0003677">
    <property type="term" value="F:DNA binding"/>
    <property type="evidence" value="ECO:0007669"/>
    <property type="project" value="UniProtKB-KW"/>
</dbReference>
<dbReference type="SUPFAM" id="SSF55781">
    <property type="entry name" value="GAF domain-like"/>
    <property type="match status" value="1"/>
</dbReference>
<dbReference type="AlphaFoldDB" id="A0A3G1KTE7"/>
<name>A0A3G1KTE7_FORW1</name>
<evidence type="ECO:0000259" key="5">
    <source>
        <dbReference type="PROSITE" id="PS51078"/>
    </source>
</evidence>
<proteinExistence type="predicted"/>
<dbReference type="PROSITE" id="PS51077">
    <property type="entry name" value="HTH_ICLR"/>
    <property type="match status" value="1"/>
</dbReference>
<dbReference type="GO" id="GO:0003700">
    <property type="term" value="F:DNA-binding transcription factor activity"/>
    <property type="evidence" value="ECO:0007669"/>
    <property type="project" value="TreeGrafter"/>
</dbReference>
<keyword evidence="7" id="KW-1185">Reference proteome</keyword>
<protein>
    <recommendedName>
        <fullName evidence="8">IclR family transcriptional regulator</fullName>
    </recommendedName>
</protein>
<dbReference type="EMBL" id="CP017634">
    <property type="protein sequence ID" value="ATW25729.1"/>
    <property type="molecule type" value="Genomic_DNA"/>
</dbReference>
<keyword evidence="3" id="KW-0804">Transcription</keyword>
<evidence type="ECO:0000256" key="1">
    <source>
        <dbReference type="ARBA" id="ARBA00023015"/>
    </source>
</evidence>
<sequence length="245" mass="26490">MISKAFMILDSMAGNRDHNTIVALSQRTGIPKSTVHRILVILAEEGIVTTWPSRGYVLTPKLLSIGLKGLGQKDLLDVAIPFMRKVSEKTKETVSVNMVSGIERICVYRIEGEYSIIQNIKIGDRGPLLKGAVGKVLAARLSRPELMSMIEKYISVGELTGEQVPEILTEIEQVSKQGFAVSIAERVPGGASVAVPILDISGRALAALSISSMAERLSPETKDAYTQILLSTAKQITFEMGGPQL</sequence>
<dbReference type="PROSITE" id="PS51078">
    <property type="entry name" value="ICLR_ED"/>
    <property type="match status" value="1"/>
</dbReference>
<dbReference type="PANTHER" id="PTHR30136:SF39">
    <property type="entry name" value="TRANSCRIPTIONAL REGULATORY PROTEIN"/>
    <property type="match status" value="1"/>
</dbReference>
<evidence type="ECO:0000256" key="2">
    <source>
        <dbReference type="ARBA" id="ARBA00023125"/>
    </source>
</evidence>
<dbReference type="InterPro" id="IPR029016">
    <property type="entry name" value="GAF-like_dom_sf"/>
</dbReference>
<dbReference type="Pfam" id="PF01614">
    <property type="entry name" value="IclR_C"/>
    <property type="match status" value="1"/>
</dbReference>
<dbReference type="SUPFAM" id="SSF46785">
    <property type="entry name" value="Winged helix' DNA-binding domain"/>
    <property type="match status" value="1"/>
</dbReference>
<dbReference type="InterPro" id="IPR050707">
    <property type="entry name" value="HTH_MetabolicPath_Reg"/>
</dbReference>
<dbReference type="InterPro" id="IPR014757">
    <property type="entry name" value="Tscrpt_reg_IclR_C"/>
</dbReference>
<dbReference type="PANTHER" id="PTHR30136">
    <property type="entry name" value="HELIX-TURN-HELIX TRANSCRIPTIONAL REGULATOR, ICLR FAMILY"/>
    <property type="match status" value="1"/>
</dbReference>
<dbReference type="Pfam" id="PF09339">
    <property type="entry name" value="HTH_IclR"/>
    <property type="match status" value="1"/>
</dbReference>
<evidence type="ECO:0000313" key="6">
    <source>
        <dbReference type="EMBL" id="ATW25729.1"/>
    </source>
</evidence>
<evidence type="ECO:0000313" key="7">
    <source>
        <dbReference type="Proteomes" id="UP000323521"/>
    </source>
</evidence>
<dbReference type="SMART" id="SM00346">
    <property type="entry name" value="HTH_ICLR"/>
    <property type="match status" value="1"/>
</dbReference>
<keyword evidence="1" id="KW-0805">Transcription regulation</keyword>
<evidence type="ECO:0000256" key="3">
    <source>
        <dbReference type="ARBA" id="ARBA00023163"/>
    </source>
</evidence>
<dbReference type="Gene3D" id="1.10.10.10">
    <property type="entry name" value="Winged helix-like DNA-binding domain superfamily/Winged helix DNA-binding domain"/>
    <property type="match status" value="1"/>
</dbReference>
<dbReference type="OrthoDB" id="9791752at2"/>
<organism evidence="6 7">
    <name type="scientific">Formimonas warabiya</name>
    <dbReference type="NCBI Taxonomy" id="1761012"/>
    <lineage>
        <taxon>Bacteria</taxon>
        <taxon>Bacillati</taxon>
        <taxon>Bacillota</taxon>
        <taxon>Clostridia</taxon>
        <taxon>Eubacteriales</taxon>
        <taxon>Peptococcaceae</taxon>
        <taxon>Candidatus Formimonas</taxon>
    </lineage>
</organism>
<reference evidence="6 7" key="1">
    <citation type="submission" date="2016-10" db="EMBL/GenBank/DDBJ databases">
        <title>Complete Genome Sequence of Peptococcaceae strain DCMF.</title>
        <authorList>
            <person name="Edwards R.J."/>
            <person name="Holland S.I."/>
            <person name="Deshpande N.P."/>
            <person name="Wong Y.K."/>
            <person name="Ertan H."/>
            <person name="Manefield M."/>
            <person name="Russell T.L."/>
            <person name="Lee M.J."/>
        </authorList>
    </citation>
    <scope>NUCLEOTIDE SEQUENCE [LARGE SCALE GENOMIC DNA]</scope>
    <source>
        <strain evidence="6 7">DCMF</strain>
    </source>
</reference>
<dbReference type="KEGG" id="fwa:DCMF_14015"/>
<dbReference type="Proteomes" id="UP000323521">
    <property type="component" value="Chromosome"/>
</dbReference>
<dbReference type="RefSeq" id="WP_148134996.1">
    <property type="nucleotide sequence ID" value="NZ_CP017634.1"/>
</dbReference>
<dbReference type="InterPro" id="IPR005471">
    <property type="entry name" value="Tscrpt_reg_IclR_N"/>
</dbReference>
<evidence type="ECO:0008006" key="8">
    <source>
        <dbReference type="Google" id="ProtNLM"/>
    </source>
</evidence>
<feature type="domain" description="HTH iclR-type" evidence="4">
    <location>
        <begin position="1"/>
        <end position="60"/>
    </location>
</feature>
<dbReference type="InterPro" id="IPR036390">
    <property type="entry name" value="WH_DNA-bd_sf"/>
</dbReference>